<dbReference type="InterPro" id="IPR005153">
    <property type="entry name" value="MbtH-like_dom"/>
</dbReference>
<dbReference type="GO" id="GO:0005829">
    <property type="term" value="C:cytosol"/>
    <property type="evidence" value="ECO:0007669"/>
    <property type="project" value="TreeGrafter"/>
</dbReference>
<dbReference type="Gene3D" id="3.90.820.10">
    <property type="entry name" value="Structural Genomics, Unknown Function 30-nov-00 1gh9 Mol_id"/>
    <property type="match status" value="1"/>
</dbReference>
<dbReference type="GO" id="GO:0019290">
    <property type="term" value="P:siderophore biosynthetic process"/>
    <property type="evidence" value="ECO:0007669"/>
    <property type="project" value="TreeGrafter"/>
</dbReference>
<dbReference type="PANTHER" id="PTHR38444:SF1">
    <property type="entry name" value="ENTEROBACTIN BIOSYNTHESIS PROTEIN YBDZ"/>
    <property type="match status" value="1"/>
</dbReference>
<dbReference type="RefSeq" id="WP_048354096.1">
    <property type="nucleotide sequence ID" value="NZ_CP023481.1"/>
</dbReference>
<evidence type="ECO:0000259" key="1">
    <source>
        <dbReference type="SMART" id="SM00923"/>
    </source>
</evidence>
<dbReference type="SUPFAM" id="SSF160582">
    <property type="entry name" value="MbtH-like"/>
    <property type="match status" value="1"/>
</dbReference>
<reference evidence="2" key="2">
    <citation type="submission" date="2015-10" db="EMBL/GenBank/DDBJ databases">
        <authorList>
            <person name="Gilbert D.G."/>
        </authorList>
    </citation>
    <scope>NUCLEOTIDE SEQUENCE</scope>
    <source>
        <strain evidence="2">GO-13</strain>
    </source>
</reference>
<name>A0A0T6BKP1_9BACI</name>
<dbReference type="InterPro" id="IPR037407">
    <property type="entry name" value="MLP_fam"/>
</dbReference>
<dbReference type="EMBL" id="JARRTL010000006">
    <property type="protein sequence ID" value="MEC0483986.1"/>
    <property type="molecule type" value="Genomic_DNA"/>
</dbReference>
<dbReference type="SMART" id="SM00923">
    <property type="entry name" value="MbtH"/>
    <property type="match status" value="1"/>
</dbReference>
<dbReference type="Proteomes" id="UP001341297">
    <property type="component" value="Unassembled WGS sequence"/>
</dbReference>
<protein>
    <submittedName>
        <fullName evidence="3">MbtH family protein</fullName>
    </submittedName>
    <submittedName>
        <fullName evidence="2">Protein mbtH</fullName>
    </submittedName>
</protein>
<sequence>MTNPFEREDGTYVVLMNNEGQHSLWPAFLDVPAGWAIVFGESSRSDCVEYISSNWSDLRPNSVKPALGVRGGDE</sequence>
<comment type="caution">
    <text evidence="2">The sequence shown here is derived from an EMBL/GenBank/DDBJ whole genome shotgun (WGS) entry which is preliminary data.</text>
</comment>
<dbReference type="AlphaFoldDB" id="A0A0T6BKP1"/>
<organism evidence="2 4">
    <name type="scientific">Bacillus glycinifermentans</name>
    <dbReference type="NCBI Taxonomy" id="1664069"/>
    <lineage>
        <taxon>Bacteria</taxon>
        <taxon>Bacillati</taxon>
        <taxon>Bacillota</taxon>
        <taxon>Bacilli</taxon>
        <taxon>Bacillales</taxon>
        <taxon>Bacillaceae</taxon>
        <taxon>Bacillus</taxon>
    </lineage>
</organism>
<dbReference type="InterPro" id="IPR038020">
    <property type="entry name" value="MbtH-like_sf"/>
</dbReference>
<evidence type="ECO:0000313" key="2">
    <source>
        <dbReference type="EMBL" id="KRT90292.1"/>
    </source>
</evidence>
<gene>
    <name evidence="2" type="ORF">AB447_206855</name>
    <name evidence="3" type="ORF">P8828_03845</name>
</gene>
<evidence type="ECO:0000313" key="5">
    <source>
        <dbReference type="Proteomes" id="UP001341297"/>
    </source>
</evidence>
<accession>A0A0T6BKP1</accession>
<dbReference type="PANTHER" id="PTHR38444">
    <property type="entry name" value="ENTEROBACTIN BIOSYNTHESIS PROTEIN YBDZ"/>
    <property type="match status" value="1"/>
</dbReference>
<dbReference type="Pfam" id="PF03621">
    <property type="entry name" value="MbtH"/>
    <property type="match status" value="1"/>
</dbReference>
<feature type="domain" description="MbtH-like" evidence="1">
    <location>
        <begin position="3"/>
        <end position="53"/>
    </location>
</feature>
<keyword evidence="5" id="KW-1185">Reference proteome</keyword>
<reference evidence="2 4" key="1">
    <citation type="journal article" date="2015" name="Int. J. Syst. Evol. Microbiol.">
        <title>Bacillus glycinifermentans sp. nov., isolated from fermented soybean paste.</title>
        <authorList>
            <person name="Kim S.J."/>
            <person name="Dunlap C.A."/>
            <person name="Kwon S.W."/>
            <person name="Rooney A.P."/>
        </authorList>
    </citation>
    <scope>NUCLEOTIDE SEQUENCE [LARGE SCALE GENOMIC DNA]</scope>
    <source>
        <strain evidence="2 4">GO-13</strain>
    </source>
</reference>
<dbReference type="OrthoDB" id="7584480at2"/>
<dbReference type="Proteomes" id="UP000036168">
    <property type="component" value="Unassembled WGS sequence"/>
</dbReference>
<dbReference type="STRING" id="1664069.BGLY_4304"/>
<evidence type="ECO:0000313" key="3">
    <source>
        <dbReference type="EMBL" id="MEC0483986.1"/>
    </source>
</evidence>
<proteinExistence type="predicted"/>
<reference evidence="3 5" key="3">
    <citation type="submission" date="2023-03" db="EMBL/GenBank/DDBJ databases">
        <title>Agriculturally important microbes genome sequencing.</title>
        <authorList>
            <person name="Dunlap C."/>
        </authorList>
    </citation>
    <scope>NUCLEOTIDE SEQUENCE [LARGE SCALE GENOMIC DNA]</scope>
    <source>
        <strain evidence="3 5">CBP-3203</strain>
    </source>
</reference>
<dbReference type="EMBL" id="LECW02000045">
    <property type="protein sequence ID" value="KRT90292.1"/>
    <property type="molecule type" value="Genomic_DNA"/>
</dbReference>
<evidence type="ECO:0000313" key="4">
    <source>
        <dbReference type="Proteomes" id="UP000036168"/>
    </source>
</evidence>